<comment type="similarity">
    <text evidence="2">Belongs to the peptidase S54 family.</text>
</comment>
<keyword evidence="4" id="KW-0378">Hydrolase</keyword>
<dbReference type="InterPro" id="IPR035952">
    <property type="entry name" value="Rhomboid-like_sf"/>
</dbReference>
<organism evidence="9 10">
    <name type="scientific">Salibacterium halotolerans</name>
    <dbReference type="NCBI Taxonomy" id="1884432"/>
    <lineage>
        <taxon>Bacteria</taxon>
        <taxon>Bacillati</taxon>
        <taxon>Bacillota</taxon>
        <taxon>Bacilli</taxon>
        <taxon>Bacillales</taxon>
        <taxon>Bacillaceae</taxon>
    </lineage>
</organism>
<evidence type="ECO:0000313" key="10">
    <source>
        <dbReference type="Proteomes" id="UP000198892"/>
    </source>
</evidence>
<dbReference type="PANTHER" id="PTHR43731:SF14">
    <property type="entry name" value="PRESENILIN-ASSOCIATED RHOMBOID-LIKE PROTEIN, MITOCHONDRIAL"/>
    <property type="match status" value="1"/>
</dbReference>
<gene>
    <name evidence="9" type="ORF">SAMN05518683_12724</name>
</gene>
<evidence type="ECO:0000256" key="4">
    <source>
        <dbReference type="ARBA" id="ARBA00022801"/>
    </source>
</evidence>
<feature type="transmembrane region" description="Helical" evidence="7">
    <location>
        <begin position="130"/>
        <end position="149"/>
    </location>
</feature>
<reference evidence="10" key="1">
    <citation type="submission" date="2016-10" db="EMBL/GenBank/DDBJ databases">
        <authorList>
            <person name="Varghese N."/>
            <person name="Submissions S."/>
        </authorList>
    </citation>
    <scope>NUCLEOTIDE SEQUENCE [LARGE SCALE GENOMIC DNA]</scope>
    <source>
        <strain evidence="10">S7</strain>
    </source>
</reference>
<feature type="transmembrane region" description="Helical" evidence="7">
    <location>
        <begin position="238"/>
        <end position="259"/>
    </location>
</feature>
<feature type="transmembrane region" description="Helical" evidence="7">
    <location>
        <begin position="161"/>
        <end position="179"/>
    </location>
</feature>
<dbReference type="EMBL" id="FOXD01000027">
    <property type="protein sequence ID" value="SFQ30508.1"/>
    <property type="molecule type" value="Genomic_DNA"/>
</dbReference>
<keyword evidence="3 7" id="KW-0812">Transmembrane</keyword>
<dbReference type="InterPro" id="IPR022764">
    <property type="entry name" value="Peptidase_S54_rhomboid_dom"/>
</dbReference>
<keyword evidence="6 7" id="KW-0472">Membrane</keyword>
<sequence>MFIRNETFYSFRKNYPVITWLTAVHLILFLWINLSIITGGLIPLGGWILQNGAGVTGAITFNGEYWRLFTPIFLHQGIEHVLFNSISLILFGPALERMLGKVKFIVVYLAAGVIANIATTLLTGISYSHIGASGAIFGLFGIYLYMVLYRKDLIDAMNARIIMVITVLGVVMTFLSPNINILGHLFGLIAGAALAPPFLIKARPFNVMQVRRRVPRDNEIGFNPDRWKKRRILSGRRLSRIAGWAFVALVIIGIISSLFR</sequence>
<feature type="transmembrane region" description="Helical" evidence="7">
    <location>
        <begin position="68"/>
        <end position="92"/>
    </location>
</feature>
<accession>A0A1I5XEW8</accession>
<protein>
    <submittedName>
        <fullName evidence="9">Membrane associated serine protease, rhomboid family</fullName>
    </submittedName>
</protein>
<dbReference type="Pfam" id="PF01694">
    <property type="entry name" value="Rhomboid"/>
    <property type="match status" value="1"/>
</dbReference>
<dbReference type="PANTHER" id="PTHR43731">
    <property type="entry name" value="RHOMBOID PROTEASE"/>
    <property type="match status" value="1"/>
</dbReference>
<name>A0A1I5XEW8_9BACI</name>
<dbReference type="GO" id="GO:0016020">
    <property type="term" value="C:membrane"/>
    <property type="evidence" value="ECO:0007669"/>
    <property type="project" value="UniProtKB-SubCell"/>
</dbReference>
<evidence type="ECO:0000256" key="7">
    <source>
        <dbReference type="SAM" id="Phobius"/>
    </source>
</evidence>
<dbReference type="OrthoDB" id="9813074at2"/>
<dbReference type="AlphaFoldDB" id="A0A1I5XEW8"/>
<evidence type="ECO:0000259" key="8">
    <source>
        <dbReference type="Pfam" id="PF01694"/>
    </source>
</evidence>
<feature type="transmembrane region" description="Helical" evidence="7">
    <location>
        <begin position="104"/>
        <end position="124"/>
    </location>
</feature>
<dbReference type="InterPro" id="IPR050925">
    <property type="entry name" value="Rhomboid_protease_S54"/>
</dbReference>
<evidence type="ECO:0000256" key="3">
    <source>
        <dbReference type="ARBA" id="ARBA00022692"/>
    </source>
</evidence>
<feature type="transmembrane region" description="Helical" evidence="7">
    <location>
        <begin position="20"/>
        <end position="48"/>
    </location>
</feature>
<dbReference type="Proteomes" id="UP000198892">
    <property type="component" value="Unassembled WGS sequence"/>
</dbReference>
<dbReference type="STRING" id="1884432.SAMN05518683_12724"/>
<feature type="transmembrane region" description="Helical" evidence="7">
    <location>
        <begin position="185"/>
        <end position="202"/>
    </location>
</feature>
<evidence type="ECO:0000256" key="5">
    <source>
        <dbReference type="ARBA" id="ARBA00022989"/>
    </source>
</evidence>
<keyword evidence="5 7" id="KW-1133">Transmembrane helix</keyword>
<dbReference type="Gene3D" id="1.20.1540.10">
    <property type="entry name" value="Rhomboid-like"/>
    <property type="match status" value="1"/>
</dbReference>
<keyword evidence="9" id="KW-0645">Protease</keyword>
<evidence type="ECO:0000313" key="9">
    <source>
        <dbReference type="EMBL" id="SFQ30508.1"/>
    </source>
</evidence>
<dbReference type="RefSeq" id="WP_093339115.1">
    <property type="nucleotide sequence ID" value="NZ_FOXD01000027.1"/>
</dbReference>
<dbReference type="GO" id="GO:0004252">
    <property type="term" value="F:serine-type endopeptidase activity"/>
    <property type="evidence" value="ECO:0007669"/>
    <property type="project" value="InterPro"/>
</dbReference>
<evidence type="ECO:0000256" key="1">
    <source>
        <dbReference type="ARBA" id="ARBA00004141"/>
    </source>
</evidence>
<keyword evidence="10" id="KW-1185">Reference proteome</keyword>
<evidence type="ECO:0000256" key="2">
    <source>
        <dbReference type="ARBA" id="ARBA00009045"/>
    </source>
</evidence>
<feature type="domain" description="Peptidase S54 rhomboid" evidence="8">
    <location>
        <begin position="63"/>
        <end position="196"/>
    </location>
</feature>
<proteinExistence type="inferred from homology"/>
<dbReference type="SUPFAM" id="SSF144091">
    <property type="entry name" value="Rhomboid-like"/>
    <property type="match status" value="1"/>
</dbReference>
<comment type="subcellular location">
    <subcellularLocation>
        <location evidence="1">Membrane</location>
        <topology evidence="1">Multi-pass membrane protein</topology>
    </subcellularLocation>
</comment>
<dbReference type="GO" id="GO:0006508">
    <property type="term" value="P:proteolysis"/>
    <property type="evidence" value="ECO:0007669"/>
    <property type="project" value="UniProtKB-KW"/>
</dbReference>
<evidence type="ECO:0000256" key="6">
    <source>
        <dbReference type="ARBA" id="ARBA00023136"/>
    </source>
</evidence>